<evidence type="ECO:0000313" key="2">
    <source>
        <dbReference type="EMBL" id="KIY48675.1"/>
    </source>
</evidence>
<accession>A0A0D7AD95</accession>
<feature type="region of interest" description="Disordered" evidence="1">
    <location>
        <begin position="1"/>
        <end position="24"/>
    </location>
</feature>
<feature type="compositionally biased region" description="Basic residues" evidence="1">
    <location>
        <begin position="1"/>
        <end position="19"/>
    </location>
</feature>
<keyword evidence="3" id="KW-1185">Reference proteome</keyword>
<name>A0A0D7AD95_9AGAR</name>
<evidence type="ECO:0000256" key="1">
    <source>
        <dbReference type="SAM" id="MobiDB-lite"/>
    </source>
</evidence>
<proteinExistence type="predicted"/>
<dbReference type="AlphaFoldDB" id="A0A0D7AD95"/>
<sequence length="300" mass="32030">MTRRVRRASRRATKQRKMRGGNSFAGAATPHWFGNSDVDGLLAFLLGSHKSSVSTGSSGKRVPHSAVPRYRYSTIFLSPSAEELPPPSQVWFASAVRGDMVDAELAGHGVAELPVADSRPIAETCVEAEGASDNCMPIAAPRPLQAIACTILEDSSSSSPSPPLVDQVLADLLREVEAQNARNPFSSFMPPARDPHSTCVSRLNTRGDPVVPYEDTMPHGLYGAIGDGRPTIRVPSLGTRFPYATAAEAAAALFQAGSSTNTSTIQSASMLSPPETAPHLSPIYHTFLAMAGPRPYWEYL</sequence>
<dbReference type="Proteomes" id="UP000054144">
    <property type="component" value="Unassembled WGS sequence"/>
</dbReference>
<reference evidence="2 3" key="1">
    <citation type="journal article" date="2015" name="Fungal Genet. Biol.">
        <title>Evolution of novel wood decay mechanisms in Agaricales revealed by the genome sequences of Fistulina hepatica and Cylindrobasidium torrendii.</title>
        <authorList>
            <person name="Floudas D."/>
            <person name="Held B.W."/>
            <person name="Riley R."/>
            <person name="Nagy L.G."/>
            <person name="Koehler G."/>
            <person name="Ransdell A.S."/>
            <person name="Younus H."/>
            <person name="Chow J."/>
            <person name="Chiniquy J."/>
            <person name="Lipzen A."/>
            <person name="Tritt A."/>
            <person name="Sun H."/>
            <person name="Haridas S."/>
            <person name="LaButti K."/>
            <person name="Ohm R.A."/>
            <person name="Kues U."/>
            <person name="Blanchette R.A."/>
            <person name="Grigoriev I.V."/>
            <person name="Minto R.E."/>
            <person name="Hibbett D.S."/>
        </authorList>
    </citation>
    <scope>NUCLEOTIDE SEQUENCE [LARGE SCALE GENOMIC DNA]</scope>
    <source>
        <strain evidence="2 3">ATCC 64428</strain>
    </source>
</reference>
<dbReference type="EMBL" id="KN881823">
    <property type="protein sequence ID" value="KIY48675.1"/>
    <property type="molecule type" value="Genomic_DNA"/>
</dbReference>
<evidence type="ECO:0000313" key="3">
    <source>
        <dbReference type="Proteomes" id="UP000054144"/>
    </source>
</evidence>
<gene>
    <name evidence="2" type="ORF">FISHEDRAFT_73418</name>
</gene>
<organism evidence="2 3">
    <name type="scientific">Fistulina hepatica ATCC 64428</name>
    <dbReference type="NCBI Taxonomy" id="1128425"/>
    <lineage>
        <taxon>Eukaryota</taxon>
        <taxon>Fungi</taxon>
        <taxon>Dikarya</taxon>
        <taxon>Basidiomycota</taxon>
        <taxon>Agaricomycotina</taxon>
        <taxon>Agaricomycetes</taxon>
        <taxon>Agaricomycetidae</taxon>
        <taxon>Agaricales</taxon>
        <taxon>Fistulinaceae</taxon>
        <taxon>Fistulina</taxon>
    </lineage>
</organism>
<protein>
    <submittedName>
        <fullName evidence="2">Uncharacterized protein</fullName>
    </submittedName>
</protein>